<feature type="binding site" description="axial binding residue" evidence="8">
    <location>
        <position position="443"/>
    </location>
    <ligand>
        <name>heme</name>
        <dbReference type="ChEBI" id="CHEBI:30413"/>
    </ligand>
    <ligandPart>
        <name>Fe</name>
        <dbReference type="ChEBI" id="CHEBI:18248"/>
    </ligandPart>
</feature>
<name>A0A6A6ZGZ3_9PLEO</name>
<comment type="cofactor">
    <cofactor evidence="1 8">
        <name>heme</name>
        <dbReference type="ChEBI" id="CHEBI:30413"/>
    </cofactor>
</comment>
<dbReference type="Gene3D" id="1.10.630.10">
    <property type="entry name" value="Cytochrome P450"/>
    <property type="match status" value="1"/>
</dbReference>
<dbReference type="InterPro" id="IPR001128">
    <property type="entry name" value="Cyt_P450"/>
</dbReference>
<accession>A0A6A6ZGZ3</accession>
<reference evidence="11" key="1">
    <citation type="journal article" date="2020" name="Stud. Mycol.">
        <title>101 Dothideomycetes genomes: a test case for predicting lifestyles and emergence of pathogens.</title>
        <authorList>
            <person name="Haridas S."/>
            <person name="Albert R."/>
            <person name="Binder M."/>
            <person name="Bloem J."/>
            <person name="Labutti K."/>
            <person name="Salamov A."/>
            <person name="Andreopoulos B."/>
            <person name="Baker S."/>
            <person name="Barry K."/>
            <person name="Bills G."/>
            <person name="Bluhm B."/>
            <person name="Cannon C."/>
            <person name="Castanera R."/>
            <person name="Culley D."/>
            <person name="Daum C."/>
            <person name="Ezra D."/>
            <person name="Gonzalez J."/>
            <person name="Henrissat B."/>
            <person name="Kuo A."/>
            <person name="Liang C."/>
            <person name="Lipzen A."/>
            <person name="Lutzoni F."/>
            <person name="Magnuson J."/>
            <person name="Mondo S."/>
            <person name="Nolan M."/>
            <person name="Ohm R."/>
            <person name="Pangilinan J."/>
            <person name="Park H.-J."/>
            <person name="Ramirez L."/>
            <person name="Alfaro M."/>
            <person name="Sun H."/>
            <person name="Tritt A."/>
            <person name="Yoshinaga Y."/>
            <person name="Zwiers L.-H."/>
            <person name="Turgeon B."/>
            <person name="Goodwin S."/>
            <person name="Spatafora J."/>
            <person name="Crous P."/>
            <person name="Grigoriev I."/>
        </authorList>
    </citation>
    <scope>NUCLEOTIDE SEQUENCE</scope>
    <source>
        <strain evidence="11">CBS 113818</strain>
    </source>
</reference>
<keyword evidence="10" id="KW-0812">Transmembrane</keyword>
<dbReference type="PROSITE" id="PS00086">
    <property type="entry name" value="CYTOCHROME_P450"/>
    <property type="match status" value="1"/>
</dbReference>
<evidence type="ECO:0000256" key="2">
    <source>
        <dbReference type="ARBA" id="ARBA00010617"/>
    </source>
</evidence>
<dbReference type="GO" id="GO:0016705">
    <property type="term" value="F:oxidoreductase activity, acting on paired donors, with incorporation or reduction of molecular oxygen"/>
    <property type="evidence" value="ECO:0007669"/>
    <property type="project" value="InterPro"/>
</dbReference>
<dbReference type="EMBL" id="MU006245">
    <property type="protein sequence ID" value="KAF2819467.1"/>
    <property type="molecule type" value="Genomic_DNA"/>
</dbReference>
<keyword evidence="7 9" id="KW-0503">Monooxygenase</keyword>
<dbReference type="AlphaFoldDB" id="A0A6A6ZGZ3"/>
<evidence type="ECO:0000256" key="3">
    <source>
        <dbReference type="ARBA" id="ARBA00022617"/>
    </source>
</evidence>
<comment type="similarity">
    <text evidence="2 9">Belongs to the cytochrome P450 family.</text>
</comment>
<keyword evidence="5 9" id="KW-0560">Oxidoreductase</keyword>
<sequence length="541" mass="60621">MAVPFSVNLTFLFFILVVYLVGRFYRSRKNVLQLPPGPKGLPLLGNINDLPKDKVPEWQHWLAHKDKYGPISSLTVLGNTFVVLNSADAALELLKDRAAIHSGRPILQFGGAMLGWDNTIGLQQPSAIFKQHRRNIAKIASSAASTRVFDRIQEEEAAHFLLNLLESPDELFDHIRREAAAVVARVIYGYIPKAHGTDPLIELVTKVMEEFGDAGVPGKWMVDVLPFLRYLPDWCPGAGFKATARAMKRHVDLMIELPLAFVKKQMREKKHRVSYLSQAIEGSGLGDETENIVHKNTAVSLYAGGADTTVASLMSFFLAMTLFPEVQKTAQEELDRVIGSDRLPTNADKDRLPYIDAIVKETHRWQLIYPIAPMGLPHMSNSEDFINGYRIPKGTLLMANTWWFTHDPAVYPDPMVFKPERYFTNPPATDPRIYTFGYGRRSCPGRHVADAALFVTIAQALSVFRISKATQNGVPIEPVVEFEAGVVSHPKPYTFAIAPRSEKHAELIRRSEEVYPREESDAGFLEDVGREKGLWMGEGGW</sequence>
<dbReference type="InterPro" id="IPR002401">
    <property type="entry name" value="Cyt_P450_E_grp-I"/>
</dbReference>
<evidence type="ECO:0000256" key="4">
    <source>
        <dbReference type="ARBA" id="ARBA00022723"/>
    </source>
</evidence>
<dbReference type="Proteomes" id="UP000799424">
    <property type="component" value="Unassembled WGS sequence"/>
</dbReference>
<dbReference type="PANTHER" id="PTHR46300">
    <property type="entry name" value="P450, PUTATIVE (EUROFUNG)-RELATED-RELATED"/>
    <property type="match status" value="1"/>
</dbReference>
<dbReference type="SUPFAM" id="SSF48264">
    <property type="entry name" value="Cytochrome P450"/>
    <property type="match status" value="1"/>
</dbReference>
<dbReference type="PANTHER" id="PTHR46300:SF7">
    <property type="entry name" value="P450, PUTATIVE (EUROFUNG)-RELATED"/>
    <property type="match status" value="1"/>
</dbReference>
<evidence type="ECO:0000313" key="12">
    <source>
        <dbReference type="Proteomes" id="UP000799424"/>
    </source>
</evidence>
<protein>
    <submittedName>
        <fullName evidence="11">Cytochrome P450</fullName>
    </submittedName>
</protein>
<evidence type="ECO:0000256" key="6">
    <source>
        <dbReference type="ARBA" id="ARBA00023004"/>
    </source>
</evidence>
<feature type="transmembrane region" description="Helical" evidence="10">
    <location>
        <begin position="6"/>
        <end position="25"/>
    </location>
</feature>
<keyword evidence="10" id="KW-0472">Membrane</keyword>
<organism evidence="11 12">
    <name type="scientific">Ophiobolus disseminans</name>
    <dbReference type="NCBI Taxonomy" id="1469910"/>
    <lineage>
        <taxon>Eukaryota</taxon>
        <taxon>Fungi</taxon>
        <taxon>Dikarya</taxon>
        <taxon>Ascomycota</taxon>
        <taxon>Pezizomycotina</taxon>
        <taxon>Dothideomycetes</taxon>
        <taxon>Pleosporomycetidae</taxon>
        <taxon>Pleosporales</taxon>
        <taxon>Pleosporineae</taxon>
        <taxon>Phaeosphaeriaceae</taxon>
        <taxon>Ophiobolus</taxon>
    </lineage>
</organism>
<dbReference type="InterPro" id="IPR017972">
    <property type="entry name" value="Cyt_P450_CS"/>
</dbReference>
<dbReference type="OrthoDB" id="2789670at2759"/>
<dbReference type="PRINTS" id="PR00463">
    <property type="entry name" value="EP450I"/>
</dbReference>
<evidence type="ECO:0000256" key="5">
    <source>
        <dbReference type="ARBA" id="ARBA00023002"/>
    </source>
</evidence>
<evidence type="ECO:0000256" key="1">
    <source>
        <dbReference type="ARBA" id="ARBA00001971"/>
    </source>
</evidence>
<dbReference type="GO" id="GO:0005506">
    <property type="term" value="F:iron ion binding"/>
    <property type="evidence" value="ECO:0007669"/>
    <property type="project" value="InterPro"/>
</dbReference>
<dbReference type="InterPro" id="IPR050364">
    <property type="entry name" value="Cytochrome_P450_fung"/>
</dbReference>
<evidence type="ECO:0000256" key="9">
    <source>
        <dbReference type="RuleBase" id="RU000461"/>
    </source>
</evidence>
<keyword evidence="3 8" id="KW-0349">Heme</keyword>
<keyword evidence="10" id="KW-1133">Transmembrane helix</keyword>
<dbReference type="InterPro" id="IPR036396">
    <property type="entry name" value="Cyt_P450_sf"/>
</dbReference>
<dbReference type="CDD" id="cd11065">
    <property type="entry name" value="CYP64-like"/>
    <property type="match status" value="1"/>
</dbReference>
<gene>
    <name evidence="11" type="ORF">CC86DRAFT_363016</name>
</gene>
<keyword evidence="4 8" id="KW-0479">Metal-binding</keyword>
<keyword evidence="6 8" id="KW-0408">Iron</keyword>
<evidence type="ECO:0000256" key="7">
    <source>
        <dbReference type="ARBA" id="ARBA00023033"/>
    </source>
</evidence>
<dbReference type="GO" id="GO:0020037">
    <property type="term" value="F:heme binding"/>
    <property type="evidence" value="ECO:0007669"/>
    <property type="project" value="InterPro"/>
</dbReference>
<evidence type="ECO:0000256" key="10">
    <source>
        <dbReference type="SAM" id="Phobius"/>
    </source>
</evidence>
<proteinExistence type="inferred from homology"/>
<dbReference type="GO" id="GO:0004497">
    <property type="term" value="F:monooxygenase activity"/>
    <property type="evidence" value="ECO:0007669"/>
    <property type="project" value="UniProtKB-KW"/>
</dbReference>
<dbReference type="Pfam" id="PF00067">
    <property type="entry name" value="p450"/>
    <property type="match status" value="1"/>
</dbReference>
<keyword evidence="12" id="KW-1185">Reference proteome</keyword>
<evidence type="ECO:0000256" key="8">
    <source>
        <dbReference type="PIRSR" id="PIRSR602401-1"/>
    </source>
</evidence>
<evidence type="ECO:0000313" key="11">
    <source>
        <dbReference type="EMBL" id="KAF2819467.1"/>
    </source>
</evidence>